<sequence length="657" mass="69186">MKKKSIAITLISTSMAWLGLGARAEVVDNFNNTNAALPDLTWEGNTNGFVVMATTDGANEGAGAFRKTSSGADNNSFVTDITAELASDPIYTFSGYVSADVTLQAVNANNYAALVLLSDTNDAASITAGTMTGYRLGVFQGDYVKLQKASGSGWVDLDSTSPSTVYQLADGFTFSATIDSSNGNYTWGFSYDTGYTTNILENHAGNDATFAVPSGTTYGGFTYNTSKVIDYYVDAYRMEAQPAGGEPVPIANADAYKMYSDITPVLSVDAPGVLDNDTYTGSLDLSALLVDDAANGVLNLSTNGSFTYEPDPEFLGVEIFTYKAVTSATTSDVATVSITVTKEQALLHYTFDTDLTDSSGNGNDGSYENTNGVASITNSSMFGTGSLSLAGSVDSNYVGFSDLVFSTEDSWSISLWYNASATNTAGLAGDNLQNNTLTYNPGGGTNRTYYFRAGNSTDANTWTTSNSPTAIDTGEWHHLVVAAAGTPAGSGDLTFYEDGVELSPPWDSADDTAMIFDRIGHDGNNIGFGGYFNGLIDEVWIMNYALTSNEVINLRDSNDPAGGSAGHQPATIVDSEVAPSNTLKMVVQLEAGSDSSAYSPKAQTNLTDGVWDPVAHSDSAGGTYAVSNLNFSSTDGSNFVIYVKTTNTAEFFQVEAE</sequence>
<name>A0A6C2TYA0_PONDE</name>
<dbReference type="InterPro" id="IPR013320">
    <property type="entry name" value="ConA-like_dom_sf"/>
</dbReference>
<dbReference type="AlphaFoldDB" id="A0A6C2TYA0"/>
<gene>
    <name evidence="2" type="ORF">PDESU_01140</name>
</gene>
<feature type="chain" id="PRO_5025513611" description="LamG-like jellyroll fold domain-containing protein" evidence="1">
    <location>
        <begin position="25"/>
        <end position="657"/>
    </location>
</feature>
<feature type="signal peptide" evidence="1">
    <location>
        <begin position="1"/>
        <end position="24"/>
    </location>
</feature>
<evidence type="ECO:0000313" key="2">
    <source>
        <dbReference type="EMBL" id="VGO12587.1"/>
    </source>
</evidence>
<proteinExistence type="predicted"/>
<dbReference type="Proteomes" id="UP000366872">
    <property type="component" value="Unassembled WGS sequence"/>
</dbReference>
<keyword evidence="1" id="KW-0732">Signal</keyword>
<accession>A0A6C2TYA0</accession>
<dbReference type="SUPFAM" id="SSF49899">
    <property type="entry name" value="Concanavalin A-like lectins/glucanases"/>
    <property type="match status" value="1"/>
</dbReference>
<protein>
    <recommendedName>
        <fullName evidence="4">LamG-like jellyroll fold domain-containing protein</fullName>
    </recommendedName>
</protein>
<dbReference type="RefSeq" id="WP_136078235.1">
    <property type="nucleotide sequence ID" value="NZ_CAAHFG010000001.1"/>
</dbReference>
<dbReference type="EMBL" id="CAAHFG010000001">
    <property type="protein sequence ID" value="VGO12587.1"/>
    <property type="molecule type" value="Genomic_DNA"/>
</dbReference>
<organism evidence="2 3">
    <name type="scientific">Pontiella desulfatans</name>
    <dbReference type="NCBI Taxonomy" id="2750659"/>
    <lineage>
        <taxon>Bacteria</taxon>
        <taxon>Pseudomonadati</taxon>
        <taxon>Kiritimatiellota</taxon>
        <taxon>Kiritimatiellia</taxon>
        <taxon>Kiritimatiellales</taxon>
        <taxon>Pontiellaceae</taxon>
        <taxon>Pontiella</taxon>
    </lineage>
</organism>
<dbReference type="Gene3D" id="2.60.120.200">
    <property type="match status" value="1"/>
</dbReference>
<evidence type="ECO:0008006" key="4">
    <source>
        <dbReference type="Google" id="ProtNLM"/>
    </source>
</evidence>
<reference evidence="2 3" key="1">
    <citation type="submission" date="2019-04" db="EMBL/GenBank/DDBJ databases">
        <authorList>
            <person name="Van Vliet M D."/>
        </authorList>
    </citation>
    <scope>NUCLEOTIDE SEQUENCE [LARGE SCALE GENOMIC DNA]</scope>
    <source>
        <strain evidence="2 3">F1</strain>
    </source>
</reference>
<keyword evidence="3" id="KW-1185">Reference proteome</keyword>
<evidence type="ECO:0000256" key="1">
    <source>
        <dbReference type="SAM" id="SignalP"/>
    </source>
</evidence>
<dbReference type="Pfam" id="PF17963">
    <property type="entry name" value="Big_9"/>
    <property type="match status" value="1"/>
</dbReference>
<dbReference type="Pfam" id="PF13385">
    <property type="entry name" value="Laminin_G_3"/>
    <property type="match status" value="1"/>
</dbReference>
<evidence type="ECO:0000313" key="3">
    <source>
        <dbReference type="Proteomes" id="UP000366872"/>
    </source>
</evidence>